<dbReference type="Gene3D" id="1.10.1740.10">
    <property type="match status" value="1"/>
</dbReference>
<keyword evidence="6" id="KW-1133">Transmembrane helix</keyword>
<evidence type="ECO:0000256" key="3">
    <source>
        <dbReference type="ARBA" id="ARBA00023125"/>
    </source>
</evidence>
<dbReference type="PANTHER" id="PTHR43133">
    <property type="entry name" value="RNA POLYMERASE ECF-TYPE SIGMA FACTO"/>
    <property type="match status" value="1"/>
</dbReference>
<proteinExistence type="predicted"/>
<feature type="region of interest" description="Disordered" evidence="5">
    <location>
        <begin position="1"/>
        <end position="68"/>
    </location>
</feature>
<keyword evidence="3" id="KW-0238">DNA-binding</keyword>
<dbReference type="EMBL" id="CP012159">
    <property type="protein sequence ID" value="AKT40037.1"/>
    <property type="molecule type" value="Genomic_DNA"/>
</dbReference>
<dbReference type="InterPro" id="IPR039425">
    <property type="entry name" value="RNA_pol_sigma-70-like"/>
</dbReference>
<evidence type="ECO:0000256" key="4">
    <source>
        <dbReference type="ARBA" id="ARBA00023163"/>
    </source>
</evidence>
<dbReference type="SUPFAM" id="SSF88946">
    <property type="entry name" value="Sigma2 domain of RNA polymerase sigma factors"/>
    <property type="match status" value="1"/>
</dbReference>
<evidence type="ECO:0000256" key="6">
    <source>
        <dbReference type="SAM" id="Phobius"/>
    </source>
</evidence>
<evidence type="ECO:0000313" key="8">
    <source>
        <dbReference type="EMBL" id="AKT40037.1"/>
    </source>
</evidence>
<dbReference type="Proteomes" id="UP000067626">
    <property type="component" value="Chromosome"/>
</dbReference>
<keyword evidence="6" id="KW-0812">Transmembrane</keyword>
<dbReference type="Pfam" id="PF04542">
    <property type="entry name" value="Sigma70_r2"/>
    <property type="match status" value="1"/>
</dbReference>
<feature type="compositionally biased region" description="Low complexity" evidence="5">
    <location>
        <begin position="312"/>
        <end position="330"/>
    </location>
</feature>
<dbReference type="PANTHER" id="PTHR43133:SF8">
    <property type="entry name" value="RNA POLYMERASE SIGMA FACTOR HI_1459-RELATED"/>
    <property type="match status" value="1"/>
</dbReference>
<dbReference type="AlphaFoldDB" id="A0A0K1EH78"/>
<sequence length="459" mass="48828">MSTTMAADPPLGAFKHPGLALGSTPVRADAAPDVARSSTSVRRDEGSDGAQDPDGVQGATSVQGEEGSDLAVRATSVQGDAIGAVLAEPELRRALESFVRRRVPEADVDDVVQTVLCDALAAPGRPGDPEGLRRWVMGIARHKVVDHHRRALQEAVAELPEMAAPPPPLEERAMARWAERQAGGAREATETLRWMAREGEGEKLESIAAEEQVPPTRVRQRVSRMRRWMREQWLAELAAVAALSVLAFLLARAVLKEEPQIAPMPELPKVGPEMADPIERGRALRAAGFEACERAAWSECLERLDEAAGLDPAGDAAPQVGQARARARQALESAPKAAPESTSFAPIAPSSLAPTAAPPAPAPVSTSEKSRSTSKLAPPPDRPVKPLKPFVDPKKEAVVEPRSDREAMEREKKALAQREQEARALKKPVSGKPSPTSGKPAPGKPTSPSGKAASKSEPL</sequence>
<feature type="compositionally biased region" description="Low complexity" evidence="5">
    <location>
        <begin position="345"/>
        <end position="355"/>
    </location>
</feature>
<keyword evidence="6" id="KW-0472">Membrane</keyword>
<keyword evidence="4" id="KW-0804">Transcription</keyword>
<evidence type="ECO:0000256" key="5">
    <source>
        <dbReference type="SAM" id="MobiDB-lite"/>
    </source>
</evidence>
<evidence type="ECO:0000256" key="1">
    <source>
        <dbReference type="ARBA" id="ARBA00023015"/>
    </source>
</evidence>
<feature type="compositionally biased region" description="Basic and acidic residues" evidence="5">
    <location>
        <begin position="391"/>
        <end position="424"/>
    </location>
</feature>
<feature type="transmembrane region" description="Helical" evidence="6">
    <location>
        <begin position="233"/>
        <end position="255"/>
    </location>
</feature>
<dbReference type="InterPro" id="IPR013325">
    <property type="entry name" value="RNA_pol_sigma_r2"/>
</dbReference>
<dbReference type="GO" id="GO:0003677">
    <property type="term" value="F:DNA binding"/>
    <property type="evidence" value="ECO:0007669"/>
    <property type="project" value="UniProtKB-KW"/>
</dbReference>
<reference evidence="8 9" key="1">
    <citation type="submission" date="2015-07" db="EMBL/GenBank/DDBJ databases">
        <title>Genome analysis of myxobacterium Chondromyces crocatus Cm c5 reveals a high potential for natural compound synthesis and the genetic basis for the loss of fruiting body formation.</title>
        <authorList>
            <person name="Zaburannyi N."/>
            <person name="Bunk B."/>
            <person name="Maier J."/>
            <person name="Overmann J."/>
            <person name="Mueller R."/>
        </authorList>
    </citation>
    <scope>NUCLEOTIDE SEQUENCE [LARGE SCALE GENOMIC DNA]</scope>
    <source>
        <strain evidence="8 9">Cm c5</strain>
    </source>
</reference>
<feature type="domain" description="RNA polymerase sigma-70 region 2" evidence="7">
    <location>
        <begin position="91"/>
        <end position="151"/>
    </location>
</feature>
<evidence type="ECO:0000256" key="2">
    <source>
        <dbReference type="ARBA" id="ARBA00023082"/>
    </source>
</evidence>
<accession>A0A0K1EH78</accession>
<protein>
    <recommendedName>
        <fullName evidence="7">RNA polymerase sigma-70 region 2 domain-containing protein</fullName>
    </recommendedName>
</protein>
<gene>
    <name evidence="8" type="ORF">CMC5_041900</name>
</gene>
<keyword evidence="1" id="KW-0805">Transcription regulation</keyword>
<evidence type="ECO:0000259" key="7">
    <source>
        <dbReference type="Pfam" id="PF04542"/>
    </source>
</evidence>
<dbReference type="GO" id="GO:0006352">
    <property type="term" value="P:DNA-templated transcription initiation"/>
    <property type="evidence" value="ECO:0007669"/>
    <property type="project" value="InterPro"/>
</dbReference>
<name>A0A0K1EH78_CHOCO</name>
<dbReference type="KEGG" id="ccro:CMC5_041900"/>
<organism evidence="8 9">
    <name type="scientific">Chondromyces crocatus</name>
    <dbReference type="NCBI Taxonomy" id="52"/>
    <lineage>
        <taxon>Bacteria</taxon>
        <taxon>Pseudomonadati</taxon>
        <taxon>Myxococcota</taxon>
        <taxon>Polyangia</taxon>
        <taxon>Polyangiales</taxon>
        <taxon>Polyangiaceae</taxon>
        <taxon>Chondromyces</taxon>
    </lineage>
</organism>
<dbReference type="STRING" id="52.CMC5_041900"/>
<dbReference type="RefSeq" id="WP_050432022.1">
    <property type="nucleotide sequence ID" value="NZ_CP012159.1"/>
</dbReference>
<keyword evidence="9" id="KW-1185">Reference proteome</keyword>
<evidence type="ECO:0000313" key="9">
    <source>
        <dbReference type="Proteomes" id="UP000067626"/>
    </source>
</evidence>
<feature type="region of interest" description="Disordered" evidence="5">
    <location>
        <begin position="312"/>
        <end position="459"/>
    </location>
</feature>
<dbReference type="InterPro" id="IPR007627">
    <property type="entry name" value="RNA_pol_sigma70_r2"/>
</dbReference>
<keyword evidence="2" id="KW-0731">Sigma factor</keyword>
<dbReference type="GO" id="GO:0016987">
    <property type="term" value="F:sigma factor activity"/>
    <property type="evidence" value="ECO:0007669"/>
    <property type="project" value="UniProtKB-KW"/>
</dbReference>